<dbReference type="Pfam" id="PF10508">
    <property type="entry name" value="Proteasom_PSMB"/>
    <property type="match status" value="1"/>
</dbReference>
<dbReference type="GO" id="GO:0043248">
    <property type="term" value="P:proteasome assembly"/>
    <property type="evidence" value="ECO:0007669"/>
    <property type="project" value="InterPro"/>
</dbReference>
<evidence type="ECO:0000313" key="1">
    <source>
        <dbReference type="EMBL" id="KAF2070439.1"/>
    </source>
</evidence>
<reference evidence="1" key="1">
    <citation type="submission" date="2020-01" db="EMBL/GenBank/DDBJ databases">
        <title>Development of genomics and gene disruption for Polysphondylium violaceum indicates a role for the polyketide synthase stlB in stalk morphogenesis.</title>
        <authorList>
            <person name="Narita B."/>
            <person name="Kawabe Y."/>
            <person name="Kin K."/>
            <person name="Saito T."/>
            <person name="Gibbs R."/>
            <person name="Kuspa A."/>
            <person name="Muzny D."/>
            <person name="Queller D."/>
            <person name="Richards S."/>
            <person name="Strassman J."/>
            <person name="Sucgang R."/>
            <person name="Worley K."/>
            <person name="Schaap P."/>
        </authorList>
    </citation>
    <scope>NUCLEOTIDE SEQUENCE</scope>
    <source>
        <strain evidence="1">QSvi11</strain>
    </source>
</reference>
<dbReference type="InterPro" id="IPR019538">
    <property type="entry name" value="PSMD5"/>
</dbReference>
<organism evidence="1 2">
    <name type="scientific">Polysphondylium violaceum</name>
    <dbReference type="NCBI Taxonomy" id="133409"/>
    <lineage>
        <taxon>Eukaryota</taxon>
        <taxon>Amoebozoa</taxon>
        <taxon>Evosea</taxon>
        <taxon>Eumycetozoa</taxon>
        <taxon>Dictyostelia</taxon>
        <taxon>Dictyosteliales</taxon>
        <taxon>Dictyosteliaceae</taxon>
        <taxon>Polysphondylium</taxon>
    </lineage>
</organism>
<evidence type="ECO:0008006" key="3">
    <source>
        <dbReference type="Google" id="ProtNLM"/>
    </source>
</evidence>
<protein>
    <recommendedName>
        <fullName evidence="3">26S proteasome non-ATPase regulatory subunit 5</fullName>
    </recommendedName>
</protein>
<comment type="caution">
    <text evidence="1">The sequence shown here is derived from an EMBL/GenBank/DDBJ whole genome shotgun (WGS) entry which is preliminary data.</text>
</comment>
<dbReference type="PANTHER" id="PTHR13554">
    <property type="entry name" value="26S PROTEASOME NON-ATPASE REGULATORY SUBUNIT 5-RELATED"/>
    <property type="match status" value="1"/>
</dbReference>
<accession>A0A8J4V455</accession>
<dbReference type="GO" id="GO:0005829">
    <property type="term" value="C:cytosol"/>
    <property type="evidence" value="ECO:0007669"/>
    <property type="project" value="TreeGrafter"/>
</dbReference>
<dbReference type="InterPro" id="IPR016024">
    <property type="entry name" value="ARM-type_fold"/>
</dbReference>
<dbReference type="EMBL" id="AJWJ01000491">
    <property type="protein sequence ID" value="KAF2070439.1"/>
    <property type="molecule type" value="Genomic_DNA"/>
</dbReference>
<dbReference type="SUPFAM" id="SSF48371">
    <property type="entry name" value="ARM repeat"/>
    <property type="match status" value="1"/>
</dbReference>
<dbReference type="PANTHER" id="PTHR13554:SF10">
    <property type="entry name" value="26S PROTEASOME NON-ATPASE REGULATORY SUBUNIT 5"/>
    <property type="match status" value="1"/>
</dbReference>
<gene>
    <name evidence="1" type="ORF">CYY_008234</name>
</gene>
<dbReference type="OrthoDB" id="10250600at2759"/>
<evidence type="ECO:0000313" key="2">
    <source>
        <dbReference type="Proteomes" id="UP000695562"/>
    </source>
</evidence>
<proteinExistence type="predicted"/>
<dbReference type="InterPro" id="IPR011989">
    <property type="entry name" value="ARM-like"/>
</dbReference>
<sequence>MENKLIEQFNKLQNAKNEDEIEDICFEINSLIGTKINAPRLFLLPEMLPYLQLGLDINTHPSVISLTLKNIGVLAKLSTEETCSFLLHNKLVDPIFKLITLDSISVSSSSSSLLAKILSVRNKGTDKFIEAIRKPFIELLVQQQQGDGNIVFRLLDLGSSVLIHQYRNESMINLDTDSYILEQSNIDELESHFTADAVKFKEIYLKTLEDSINKGDELIEMNAIEIVQNICSKAYGIKLMDKEGIFSKLYQQLNDSVLKPKDTQTLHRSLVFNKIIQVICSIASSGGDLACLFIFKNNDWMAIFQYHLVNSGELDISKRLLEKIISSIGPLGALNNGIQFLINHQPLIQNYAELILSNDTTISIATMISFSLMLDNLDKNSSNSDKYLQIYNYIPNSIFISKIVKNLTNPIDEVKSSTLMLVNSLCMHSWGAADMIKVPGLLEYLLNRLNENTKLFREWKFTIISTLVKYQQPLFQSTAEERNRFLELKAYIAKGIHYIPSEAKVEIATQDA</sequence>
<dbReference type="Gene3D" id="1.25.10.10">
    <property type="entry name" value="Leucine-rich Repeat Variant"/>
    <property type="match status" value="1"/>
</dbReference>
<name>A0A8J4V455_9MYCE</name>
<keyword evidence="2" id="KW-1185">Reference proteome</keyword>
<dbReference type="AlphaFoldDB" id="A0A8J4V455"/>
<dbReference type="Proteomes" id="UP000695562">
    <property type="component" value="Unassembled WGS sequence"/>
</dbReference>